<dbReference type="InterPro" id="IPR050980">
    <property type="entry name" value="2C_sensor_his_kinase"/>
</dbReference>
<organism evidence="15 16">
    <name type="scientific">Legionella fallonii LLAP-10</name>
    <dbReference type="NCBI Taxonomy" id="1212491"/>
    <lineage>
        <taxon>Bacteria</taxon>
        <taxon>Pseudomonadati</taxon>
        <taxon>Pseudomonadota</taxon>
        <taxon>Gammaproteobacteria</taxon>
        <taxon>Legionellales</taxon>
        <taxon>Legionellaceae</taxon>
        <taxon>Legionella</taxon>
    </lineage>
</organism>
<evidence type="ECO:0000256" key="12">
    <source>
        <dbReference type="ARBA" id="ARBA00023136"/>
    </source>
</evidence>
<dbReference type="InterPro" id="IPR004358">
    <property type="entry name" value="Sig_transdc_His_kin-like_C"/>
</dbReference>
<evidence type="ECO:0000256" key="5">
    <source>
        <dbReference type="ARBA" id="ARBA00022519"/>
    </source>
</evidence>
<dbReference type="SMART" id="SM00388">
    <property type="entry name" value="HisKA"/>
    <property type="match status" value="1"/>
</dbReference>
<evidence type="ECO:0000256" key="4">
    <source>
        <dbReference type="ARBA" id="ARBA00022475"/>
    </source>
</evidence>
<evidence type="ECO:0000256" key="6">
    <source>
        <dbReference type="ARBA" id="ARBA00022553"/>
    </source>
</evidence>
<keyword evidence="10 13" id="KW-1133">Transmembrane helix</keyword>
<dbReference type="Pfam" id="PF02518">
    <property type="entry name" value="HATPase_c"/>
    <property type="match status" value="1"/>
</dbReference>
<evidence type="ECO:0000256" key="9">
    <source>
        <dbReference type="ARBA" id="ARBA00022777"/>
    </source>
</evidence>
<keyword evidence="16" id="KW-1185">Reference proteome</keyword>
<evidence type="ECO:0000256" key="2">
    <source>
        <dbReference type="ARBA" id="ARBA00004429"/>
    </source>
</evidence>
<dbReference type="SUPFAM" id="SSF47384">
    <property type="entry name" value="Homodimeric domain of signal transducing histidine kinase"/>
    <property type="match status" value="1"/>
</dbReference>
<keyword evidence="11" id="KW-0902">Two-component regulatory system</keyword>
<gene>
    <name evidence="15" type="ORF">LFA_0733</name>
</gene>
<dbReference type="PRINTS" id="PR00344">
    <property type="entry name" value="BCTRLSENSOR"/>
</dbReference>
<keyword evidence="7" id="KW-0808">Transferase</keyword>
<dbReference type="CDD" id="cd00075">
    <property type="entry name" value="HATPase"/>
    <property type="match status" value="1"/>
</dbReference>
<keyword evidence="9 15" id="KW-0418">Kinase</keyword>
<dbReference type="Gene3D" id="3.30.565.10">
    <property type="entry name" value="Histidine kinase-like ATPase, C-terminal domain"/>
    <property type="match status" value="1"/>
</dbReference>
<evidence type="ECO:0000313" key="16">
    <source>
        <dbReference type="Proteomes" id="UP000032430"/>
    </source>
</evidence>
<dbReference type="HOGENOM" id="CLU_000445_89_27_6"/>
<evidence type="ECO:0000259" key="14">
    <source>
        <dbReference type="PROSITE" id="PS50109"/>
    </source>
</evidence>
<keyword evidence="8 13" id="KW-0812">Transmembrane</keyword>
<evidence type="ECO:0000256" key="13">
    <source>
        <dbReference type="SAM" id="Phobius"/>
    </source>
</evidence>
<comment type="subcellular location">
    <subcellularLocation>
        <location evidence="2">Cell inner membrane</location>
        <topology evidence="2">Multi-pass membrane protein</topology>
    </subcellularLocation>
</comment>
<dbReference type="Pfam" id="PF00512">
    <property type="entry name" value="HisKA"/>
    <property type="match status" value="1"/>
</dbReference>
<dbReference type="PROSITE" id="PS50109">
    <property type="entry name" value="HIS_KIN"/>
    <property type="match status" value="1"/>
</dbReference>
<dbReference type="KEGG" id="lfa:LFA_0733"/>
<evidence type="ECO:0000313" key="15">
    <source>
        <dbReference type="EMBL" id="CEG56183.1"/>
    </source>
</evidence>
<feature type="transmembrane region" description="Helical" evidence="13">
    <location>
        <begin position="12"/>
        <end position="34"/>
    </location>
</feature>
<proteinExistence type="predicted"/>
<keyword evidence="12 13" id="KW-0472">Membrane</keyword>
<dbReference type="PANTHER" id="PTHR44936:SF5">
    <property type="entry name" value="SENSOR HISTIDINE KINASE ENVZ"/>
    <property type="match status" value="1"/>
</dbReference>
<dbReference type="GO" id="GO:0005886">
    <property type="term" value="C:plasma membrane"/>
    <property type="evidence" value="ECO:0007669"/>
    <property type="project" value="UniProtKB-SubCell"/>
</dbReference>
<evidence type="ECO:0000256" key="1">
    <source>
        <dbReference type="ARBA" id="ARBA00000085"/>
    </source>
</evidence>
<evidence type="ECO:0000256" key="3">
    <source>
        <dbReference type="ARBA" id="ARBA00012438"/>
    </source>
</evidence>
<dbReference type="SMART" id="SM00387">
    <property type="entry name" value="HATPase_c"/>
    <property type="match status" value="1"/>
</dbReference>
<dbReference type="EMBL" id="LN614827">
    <property type="protein sequence ID" value="CEG56183.1"/>
    <property type="molecule type" value="Genomic_DNA"/>
</dbReference>
<accession>A0A098G122</accession>
<dbReference type="OrthoDB" id="9804645at2"/>
<protein>
    <recommendedName>
        <fullName evidence="3">histidine kinase</fullName>
        <ecNumber evidence="3">2.7.13.3</ecNumber>
    </recommendedName>
</protein>
<dbReference type="CDD" id="cd00082">
    <property type="entry name" value="HisKA"/>
    <property type="match status" value="1"/>
</dbReference>
<sequence length="417" mass="47228">MIQLTRTAQKTLIGLVLGNLLIILSFFQLMQYYYGNRKPVIPPHAIQSLTSLVKKLQSSPQTDWTMILEKQSTPWSKITLSDKPLYLNNALLKLNAATVFDLIKSHQKLEMSVFITKDAWLNIKILSLFSNRSHLVLSLSIILLGAFFFINYWAVRTLNQPIQTVIQSLDDNKIQEEWSPIPLTGNTDQKTLLNKINELQSKVNKLLSNRTRVVTAISHDLRTPLTRLKLRTEYLSSDANYEKMLDDINEMETMIRETLDYFYDIHREEKFQRFDLVAMLNSIQEDALELHEGVVFKTELNKLVYTGAVNLLKRAFNNIINNAIYYGGSASIQLAATSHHIEITVTDSGPGLSKSDMEEVFTPFYRGENSRSRATGGTGLGLTIAKEIIQMHQGSITLTNPQEGGLKVTIHLPVTVA</sequence>
<dbReference type="RefSeq" id="WP_045094901.1">
    <property type="nucleotide sequence ID" value="NZ_LN614827.1"/>
</dbReference>
<dbReference type="Proteomes" id="UP000032430">
    <property type="component" value="Chromosome I"/>
</dbReference>
<dbReference type="InterPro" id="IPR036097">
    <property type="entry name" value="HisK_dim/P_sf"/>
</dbReference>
<evidence type="ECO:0000256" key="11">
    <source>
        <dbReference type="ARBA" id="ARBA00023012"/>
    </source>
</evidence>
<keyword evidence="6" id="KW-0597">Phosphoprotein</keyword>
<comment type="catalytic activity">
    <reaction evidence="1">
        <text>ATP + protein L-histidine = ADP + protein N-phospho-L-histidine.</text>
        <dbReference type="EC" id="2.7.13.3"/>
    </reaction>
</comment>
<evidence type="ECO:0000256" key="8">
    <source>
        <dbReference type="ARBA" id="ARBA00022692"/>
    </source>
</evidence>
<feature type="domain" description="Histidine kinase" evidence="14">
    <location>
        <begin position="216"/>
        <end position="416"/>
    </location>
</feature>
<dbReference type="Gene3D" id="1.10.287.130">
    <property type="match status" value="1"/>
</dbReference>
<reference evidence="16" key="1">
    <citation type="submission" date="2014-09" db="EMBL/GenBank/DDBJ databases">
        <authorList>
            <person name="Gomez-Valero L."/>
        </authorList>
    </citation>
    <scope>NUCLEOTIDE SEQUENCE [LARGE SCALE GENOMIC DNA]</scope>
    <source>
        <strain evidence="16">ATCC700992</strain>
    </source>
</reference>
<dbReference type="GO" id="GO:0000155">
    <property type="term" value="F:phosphorelay sensor kinase activity"/>
    <property type="evidence" value="ECO:0007669"/>
    <property type="project" value="InterPro"/>
</dbReference>
<keyword evidence="5" id="KW-0997">Cell inner membrane</keyword>
<dbReference type="SUPFAM" id="SSF55874">
    <property type="entry name" value="ATPase domain of HSP90 chaperone/DNA topoisomerase II/histidine kinase"/>
    <property type="match status" value="1"/>
</dbReference>
<dbReference type="STRING" id="1212491.LFA_0733"/>
<evidence type="ECO:0000256" key="10">
    <source>
        <dbReference type="ARBA" id="ARBA00022989"/>
    </source>
</evidence>
<dbReference type="InterPro" id="IPR005467">
    <property type="entry name" value="His_kinase_dom"/>
</dbReference>
<evidence type="ECO:0000256" key="7">
    <source>
        <dbReference type="ARBA" id="ARBA00022679"/>
    </source>
</evidence>
<dbReference type="AlphaFoldDB" id="A0A098G122"/>
<dbReference type="InterPro" id="IPR003661">
    <property type="entry name" value="HisK_dim/P_dom"/>
</dbReference>
<dbReference type="InterPro" id="IPR036890">
    <property type="entry name" value="HATPase_C_sf"/>
</dbReference>
<keyword evidence="4" id="KW-1003">Cell membrane</keyword>
<dbReference type="PANTHER" id="PTHR44936">
    <property type="entry name" value="SENSOR PROTEIN CREC"/>
    <property type="match status" value="1"/>
</dbReference>
<dbReference type="EC" id="2.7.13.3" evidence="3"/>
<name>A0A098G122_9GAMM</name>
<dbReference type="InterPro" id="IPR003594">
    <property type="entry name" value="HATPase_dom"/>
</dbReference>
<feature type="transmembrane region" description="Helical" evidence="13">
    <location>
        <begin position="134"/>
        <end position="154"/>
    </location>
</feature>